<keyword evidence="1 3" id="KW-0479">Metal-binding</keyword>
<dbReference type="AlphaFoldDB" id="A0AAD4MI47"/>
<name>A0AAD4MI47_9BILA</name>
<proteinExistence type="predicted"/>
<dbReference type="EMBL" id="JAKKPZ010000670">
    <property type="protein sequence ID" value="KAI1693138.1"/>
    <property type="molecule type" value="Genomic_DNA"/>
</dbReference>
<protein>
    <submittedName>
        <fullName evidence="5">Ring finger domain-containing protein</fullName>
    </submittedName>
</protein>
<dbReference type="InterPro" id="IPR001841">
    <property type="entry name" value="Znf_RING"/>
</dbReference>
<keyword evidence="6" id="KW-1185">Reference proteome</keyword>
<organism evidence="5 6">
    <name type="scientific">Ditylenchus destructor</name>
    <dbReference type="NCBI Taxonomy" id="166010"/>
    <lineage>
        <taxon>Eukaryota</taxon>
        <taxon>Metazoa</taxon>
        <taxon>Ecdysozoa</taxon>
        <taxon>Nematoda</taxon>
        <taxon>Chromadorea</taxon>
        <taxon>Rhabditida</taxon>
        <taxon>Tylenchina</taxon>
        <taxon>Tylenchomorpha</taxon>
        <taxon>Sphaerularioidea</taxon>
        <taxon>Anguinidae</taxon>
        <taxon>Anguininae</taxon>
        <taxon>Ditylenchus</taxon>
    </lineage>
</organism>
<dbReference type="SUPFAM" id="SSF57850">
    <property type="entry name" value="RING/U-box"/>
    <property type="match status" value="1"/>
</dbReference>
<dbReference type="Gene3D" id="3.30.40.10">
    <property type="entry name" value="Zinc/RING finger domain, C3HC4 (zinc finger)"/>
    <property type="match status" value="1"/>
</dbReference>
<sequence>MAYCVLAIAPVVGATRVVFDTLSKISKLDLNSSSKTVGAENFGAYFQHKFFQECSICLGELTEEEHMTQYKNKKEQVTQLQCGHFFHRNCAKSWLVKKQIVQYAVRT</sequence>
<keyword evidence="1 3" id="KW-0863">Zinc-finger</keyword>
<evidence type="ECO:0000313" key="6">
    <source>
        <dbReference type="Proteomes" id="UP001201812"/>
    </source>
</evidence>
<evidence type="ECO:0000259" key="4">
    <source>
        <dbReference type="PROSITE" id="PS50089"/>
    </source>
</evidence>
<dbReference type="Pfam" id="PF13639">
    <property type="entry name" value="zf-RING_2"/>
    <property type="match status" value="1"/>
</dbReference>
<gene>
    <name evidence="5" type="ORF">DdX_20827</name>
</gene>
<evidence type="ECO:0000256" key="1">
    <source>
        <dbReference type="ARBA" id="ARBA00022771"/>
    </source>
</evidence>
<dbReference type="PROSITE" id="PS50089">
    <property type="entry name" value="ZF_RING_2"/>
    <property type="match status" value="1"/>
</dbReference>
<dbReference type="GO" id="GO:0008270">
    <property type="term" value="F:zinc ion binding"/>
    <property type="evidence" value="ECO:0007669"/>
    <property type="project" value="UniProtKB-KW"/>
</dbReference>
<evidence type="ECO:0000313" key="5">
    <source>
        <dbReference type="EMBL" id="KAI1693138.1"/>
    </source>
</evidence>
<dbReference type="Proteomes" id="UP001201812">
    <property type="component" value="Unassembled WGS sequence"/>
</dbReference>
<reference evidence="5" key="1">
    <citation type="submission" date="2022-01" db="EMBL/GenBank/DDBJ databases">
        <title>Genome Sequence Resource for Two Populations of Ditylenchus destructor, the Migratory Endoparasitic Phytonematode.</title>
        <authorList>
            <person name="Zhang H."/>
            <person name="Lin R."/>
            <person name="Xie B."/>
        </authorList>
    </citation>
    <scope>NUCLEOTIDE SEQUENCE</scope>
    <source>
        <strain evidence="5">BazhouSP</strain>
    </source>
</reference>
<evidence type="ECO:0000256" key="3">
    <source>
        <dbReference type="PROSITE-ProRule" id="PRU00175"/>
    </source>
</evidence>
<feature type="domain" description="RING-type" evidence="4">
    <location>
        <begin position="54"/>
        <end position="94"/>
    </location>
</feature>
<evidence type="ECO:0000256" key="2">
    <source>
        <dbReference type="ARBA" id="ARBA00022833"/>
    </source>
</evidence>
<comment type="caution">
    <text evidence="5">The sequence shown here is derived from an EMBL/GenBank/DDBJ whole genome shotgun (WGS) entry which is preliminary data.</text>
</comment>
<dbReference type="InterPro" id="IPR013083">
    <property type="entry name" value="Znf_RING/FYVE/PHD"/>
</dbReference>
<accession>A0AAD4MI47</accession>
<keyword evidence="2" id="KW-0862">Zinc</keyword>